<sequence>MRTKPPASAKGNPGILHPYTPGLVAFEYTRNTHHPKPHTLIFIGGLGDGLGTVEYVTDIIEALYGTKWSVFAPVLSSSYSGWGTGSIGRDIDEIAQCVQYARKYKESTWGAGKVVVMGHSTGCQDILHYLSCANPRPRDEVAEQSGNTRGNGKVRSVEGTAEITRPAVDGAIIQAPVSDREAILWELKTGTDRDSPAAMQEVCQRAVLEAQRSTYEDQDSDYGCPPIKRDTLVPETVTARIGYPAATAVSSRRFLSLVSPNSPQNPDEDDMFSSDLGDEALKRTFGAVRDRRLLKSNAPLMVLYSGRDQSVPPYVDKEVLLRRWRTALGGDLWHTGSMIIPGASHALSDDDQAEPRQILVRKVLAYLGDVEV</sequence>
<dbReference type="EMBL" id="KK088444">
    <property type="protein sequence ID" value="EYE91535.1"/>
    <property type="molecule type" value="Genomic_DNA"/>
</dbReference>
<dbReference type="Proteomes" id="UP000019804">
    <property type="component" value="Unassembled WGS sequence"/>
</dbReference>
<reference evidence="2" key="1">
    <citation type="journal article" date="2014" name="Nat. Commun.">
        <title>Genomic adaptations of the halophilic Dead Sea filamentous fungus Eurotium rubrum.</title>
        <authorList>
            <person name="Kis-Papo T."/>
            <person name="Weig A.R."/>
            <person name="Riley R."/>
            <person name="Persoh D."/>
            <person name="Salamov A."/>
            <person name="Sun H."/>
            <person name="Lipzen A."/>
            <person name="Wasser S.P."/>
            <person name="Rambold G."/>
            <person name="Grigoriev I.V."/>
            <person name="Nevo E."/>
        </authorList>
    </citation>
    <scope>NUCLEOTIDE SEQUENCE [LARGE SCALE GENOMIC DNA]</scope>
    <source>
        <strain evidence="2">CBS 135680</strain>
    </source>
</reference>
<proteinExistence type="predicted"/>
<evidence type="ECO:0000313" key="2">
    <source>
        <dbReference type="Proteomes" id="UP000019804"/>
    </source>
</evidence>
<dbReference type="HOGENOM" id="CLU_049633_3_0_1"/>
<gene>
    <name evidence="1" type="ORF">EURHEDRAFT_533647</name>
</gene>
<keyword evidence="2" id="KW-1185">Reference proteome</keyword>
<protein>
    <submittedName>
        <fullName evidence="1">DUF1749-domain-containing protein</fullName>
    </submittedName>
</protein>
<dbReference type="Gene3D" id="3.40.50.1820">
    <property type="entry name" value="alpha/beta hydrolase"/>
    <property type="match status" value="1"/>
</dbReference>
<dbReference type="Pfam" id="PF08538">
    <property type="entry name" value="DUF1749"/>
    <property type="match status" value="1"/>
</dbReference>
<dbReference type="InterPro" id="IPR013744">
    <property type="entry name" value="SidJ"/>
</dbReference>
<dbReference type="RefSeq" id="XP_040635225.1">
    <property type="nucleotide sequence ID" value="XM_040787255.1"/>
</dbReference>
<dbReference type="AlphaFoldDB" id="A0A017S5Y8"/>
<dbReference type="PANTHER" id="PTHR31591:SF4">
    <property type="entry name" value="PUTATIVE (AFU_ORTHOLOGUE AFUA_7G00330)-RELATED"/>
    <property type="match status" value="1"/>
</dbReference>
<dbReference type="SUPFAM" id="SSF53474">
    <property type="entry name" value="alpha/beta-Hydrolases"/>
    <property type="match status" value="1"/>
</dbReference>
<dbReference type="GeneID" id="63702379"/>
<evidence type="ECO:0000313" key="1">
    <source>
        <dbReference type="EMBL" id="EYE91535.1"/>
    </source>
</evidence>
<dbReference type="PANTHER" id="PTHR31591">
    <property type="entry name" value="UPF0613 PROTEIN PB24D3.06C"/>
    <property type="match status" value="1"/>
</dbReference>
<accession>A0A017S5Y8</accession>
<organism evidence="1 2">
    <name type="scientific">Aspergillus ruber (strain CBS 135680)</name>
    <dbReference type="NCBI Taxonomy" id="1388766"/>
    <lineage>
        <taxon>Eukaryota</taxon>
        <taxon>Fungi</taxon>
        <taxon>Dikarya</taxon>
        <taxon>Ascomycota</taxon>
        <taxon>Pezizomycotina</taxon>
        <taxon>Eurotiomycetes</taxon>
        <taxon>Eurotiomycetidae</taxon>
        <taxon>Eurotiales</taxon>
        <taxon>Aspergillaceae</taxon>
        <taxon>Aspergillus</taxon>
        <taxon>Aspergillus subgen. Aspergillus</taxon>
    </lineage>
</organism>
<dbReference type="InterPro" id="IPR029058">
    <property type="entry name" value="AB_hydrolase_fold"/>
</dbReference>
<dbReference type="OrthoDB" id="10034502at2759"/>
<name>A0A017S5Y8_ASPRC</name>